<dbReference type="FunFam" id="3.40.630.10:FF:000101">
    <property type="entry name" value="N-acetylated alpha-linked acidic dipeptidase like 1"/>
    <property type="match status" value="1"/>
</dbReference>
<dbReference type="SUPFAM" id="SSF53187">
    <property type="entry name" value="Zn-dependent exopeptidases"/>
    <property type="match status" value="1"/>
</dbReference>
<evidence type="ECO:0000259" key="5">
    <source>
        <dbReference type="Pfam" id="PF04389"/>
    </source>
</evidence>
<feature type="domain" description="Peptidase M28" evidence="5">
    <location>
        <begin position="387"/>
        <end position="519"/>
    </location>
</feature>
<feature type="region of interest" description="Disordered" evidence="2">
    <location>
        <begin position="770"/>
        <end position="792"/>
    </location>
</feature>
<dbReference type="SUPFAM" id="SSF52025">
    <property type="entry name" value="PA domain"/>
    <property type="match status" value="1"/>
</dbReference>
<dbReference type="Gene3D" id="3.50.30.30">
    <property type="match status" value="1"/>
</dbReference>
<dbReference type="InterPro" id="IPR003137">
    <property type="entry name" value="PA_domain"/>
</dbReference>
<evidence type="ECO:0000313" key="6">
    <source>
        <dbReference type="EMBL" id="KAF9779451.1"/>
    </source>
</evidence>
<dbReference type="SUPFAM" id="SSF47672">
    <property type="entry name" value="Transferrin receptor-like dimerisation domain"/>
    <property type="match status" value="2"/>
</dbReference>
<organism evidence="6 7">
    <name type="scientific">Thelephora terrestris</name>
    <dbReference type="NCBI Taxonomy" id="56493"/>
    <lineage>
        <taxon>Eukaryota</taxon>
        <taxon>Fungi</taxon>
        <taxon>Dikarya</taxon>
        <taxon>Basidiomycota</taxon>
        <taxon>Agaricomycotina</taxon>
        <taxon>Agaricomycetes</taxon>
        <taxon>Thelephorales</taxon>
        <taxon>Thelephoraceae</taxon>
        <taxon>Thelephora</taxon>
    </lineage>
</organism>
<feature type="domain" description="Transferrin receptor-like dimerisation" evidence="4">
    <location>
        <begin position="801"/>
        <end position="882"/>
    </location>
</feature>
<evidence type="ECO:0000313" key="7">
    <source>
        <dbReference type="Proteomes" id="UP000736335"/>
    </source>
</evidence>
<comment type="caution">
    <text evidence="6">The sequence shown here is derived from an EMBL/GenBank/DDBJ whole genome shotgun (WGS) entry which is preliminary data.</text>
</comment>
<dbReference type="AlphaFoldDB" id="A0A9P6H6X4"/>
<keyword evidence="7" id="KW-1185">Reference proteome</keyword>
<dbReference type="InterPro" id="IPR046450">
    <property type="entry name" value="PA_dom_sf"/>
</dbReference>
<dbReference type="PANTHER" id="PTHR10404:SF46">
    <property type="entry name" value="VACUOLAR PROTEIN SORTING-ASSOCIATED PROTEIN 70"/>
    <property type="match status" value="1"/>
</dbReference>
<feature type="compositionally biased region" description="Basic residues" evidence="2">
    <location>
        <begin position="779"/>
        <end position="792"/>
    </location>
</feature>
<feature type="domain" description="PA" evidence="3">
    <location>
        <begin position="223"/>
        <end position="299"/>
    </location>
</feature>
<dbReference type="InterPro" id="IPR007365">
    <property type="entry name" value="TFR-like_dimer_dom"/>
</dbReference>
<dbReference type="InterPro" id="IPR039373">
    <property type="entry name" value="Peptidase_M28B"/>
</dbReference>
<evidence type="ECO:0000256" key="2">
    <source>
        <dbReference type="SAM" id="MobiDB-lite"/>
    </source>
</evidence>
<dbReference type="Gene3D" id="3.40.630.10">
    <property type="entry name" value="Zn peptidases"/>
    <property type="match status" value="1"/>
</dbReference>
<sequence>MGFEHDLEPAKGELPLVTQTPQLKKACRFVPRRRAVAVGLLVGLALWFAHRRCTSASEPWLEEHLDLLGYDKPHSLTGKEAEELFLTVPNAASSIKFSREYATKPHLAGSKRDYDTAVDLLKTTQEHLGIEPSDQTPVYSAGTPESRNATLNIPFADKPFAWIDQYFPVLNTPLDRHLEILDEDGNVAWKANLEEVVDETDEDAHKYSDAVPTWHGYSKDGDVTGQLVYAGYGTKKDFDDLVATGVNFTGKIVISRYGRNFRGLKVKRAQELGAVGILIYSDLRDDGSVTAENGYEAYPHGPARNPHSVQRGSVQFISMYPGDPTTPGFPSYENANRTRGESIPSIPSLPISWANAQILLKEIQEGGADRAIRLVNHVDQKVTPIWNTMAYIPGHVKDEVVIVGNHRDAWVLGAADPTSGTVSLNEVVRGLGALYEKGWRPLRTILIASWDGEEYGLVGSTEWGEDFADWIQEHAVAYLNLDSSVHGSRYNMNASPSFAHLVRDTARRIPHPTSVGRTLWDARMDRGKFYGNLSDEAIAQLHAERDAKLTDNELLSVKLLGSGSDFTVFLQRIGIASLAIGFGSTLSDAVYHYHSVFDSEHWMETYGDPSFTKHVAVAQHFGLQVLRLADSWILPINTTHYSIELQSYLDKVEAIAEKSSIGSQVDFHALRHSLSKLSEASSRLDKEKAHAYRQLKKALWKFRHRRAIRHRLRKFYCKVRRWFGKECHKKHTHESDRDVTPLVLSKLVGGGEHVKPKPRFGRLPGLIKEQREQADQHHSAHRHSGSKLGHGHRHHGLEEVIRAAKHVHDVNKRLSKFEQGFISDGGIKDREWYRHLGVAPGKWLGYGATTFPALTESITIENNATQAEYEVKRLETLVKGIIKSIGR</sequence>
<evidence type="ECO:0000259" key="4">
    <source>
        <dbReference type="Pfam" id="PF04253"/>
    </source>
</evidence>
<dbReference type="Proteomes" id="UP000736335">
    <property type="component" value="Unassembled WGS sequence"/>
</dbReference>
<comment type="similarity">
    <text evidence="1">Belongs to the peptidase M28 family. M28B subfamily.</text>
</comment>
<protein>
    <submittedName>
        <fullName evidence="6">Zn-dependent exopeptidase</fullName>
    </submittedName>
</protein>
<dbReference type="EMBL" id="WIUZ02000019">
    <property type="protein sequence ID" value="KAF9779451.1"/>
    <property type="molecule type" value="Genomic_DNA"/>
</dbReference>
<proteinExistence type="inferred from homology"/>
<gene>
    <name evidence="6" type="ORF">BJ322DRAFT_1087521</name>
</gene>
<dbReference type="OrthoDB" id="5841748at2759"/>
<evidence type="ECO:0000259" key="3">
    <source>
        <dbReference type="Pfam" id="PF02225"/>
    </source>
</evidence>
<dbReference type="Pfam" id="PF04253">
    <property type="entry name" value="TFR_dimer"/>
    <property type="match status" value="1"/>
</dbReference>
<dbReference type="PANTHER" id="PTHR10404">
    <property type="entry name" value="N-ACETYLATED-ALPHA-LINKED ACIDIC DIPEPTIDASE"/>
    <property type="match status" value="1"/>
</dbReference>
<name>A0A9P6H6X4_9AGAM</name>
<dbReference type="Gene3D" id="1.20.930.40">
    <property type="entry name" value="Transferrin receptor-like, dimerisation domain"/>
    <property type="match status" value="2"/>
</dbReference>
<dbReference type="CDD" id="cd08022">
    <property type="entry name" value="M28_PSMA_like"/>
    <property type="match status" value="1"/>
</dbReference>
<dbReference type="FunFam" id="3.50.30.30:FF:000008">
    <property type="entry name" value="Glutamate carboxypeptidase 2"/>
    <property type="match status" value="1"/>
</dbReference>
<dbReference type="InterPro" id="IPR036757">
    <property type="entry name" value="TFR-like_dimer_dom_sf"/>
</dbReference>
<accession>A0A9P6H6X4</accession>
<evidence type="ECO:0000256" key="1">
    <source>
        <dbReference type="ARBA" id="ARBA00005634"/>
    </source>
</evidence>
<dbReference type="Pfam" id="PF02225">
    <property type="entry name" value="PA"/>
    <property type="match status" value="1"/>
</dbReference>
<reference evidence="6" key="2">
    <citation type="submission" date="2020-11" db="EMBL/GenBank/DDBJ databases">
        <authorList>
            <consortium name="DOE Joint Genome Institute"/>
            <person name="Kuo A."/>
            <person name="Miyauchi S."/>
            <person name="Kiss E."/>
            <person name="Drula E."/>
            <person name="Kohler A."/>
            <person name="Sanchez-Garcia M."/>
            <person name="Andreopoulos B."/>
            <person name="Barry K.W."/>
            <person name="Bonito G."/>
            <person name="Buee M."/>
            <person name="Carver A."/>
            <person name="Chen C."/>
            <person name="Cichocki N."/>
            <person name="Clum A."/>
            <person name="Culley D."/>
            <person name="Crous P.W."/>
            <person name="Fauchery L."/>
            <person name="Girlanda M."/>
            <person name="Hayes R."/>
            <person name="Keri Z."/>
            <person name="Labutti K."/>
            <person name="Lipzen A."/>
            <person name="Lombard V."/>
            <person name="Magnuson J."/>
            <person name="Maillard F."/>
            <person name="Morin E."/>
            <person name="Murat C."/>
            <person name="Nolan M."/>
            <person name="Ohm R."/>
            <person name="Pangilinan J."/>
            <person name="Pereira M."/>
            <person name="Perotto S."/>
            <person name="Peter M."/>
            <person name="Riley R."/>
            <person name="Sitrit Y."/>
            <person name="Stielow B."/>
            <person name="Szollosi G."/>
            <person name="Zifcakova L."/>
            <person name="Stursova M."/>
            <person name="Spatafora J.W."/>
            <person name="Tedersoo L."/>
            <person name="Vaario L.-M."/>
            <person name="Yamada A."/>
            <person name="Yan M."/>
            <person name="Wang P."/>
            <person name="Xu J."/>
            <person name="Bruns T."/>
            <person name="Baldrian P."/>
            <person name="Vilgalys R."/>
            <person name="Henrissat B."/>
            <person name="Grigoriev I.V."/>
            <person name="Hibbett D."/>
            <person name="Nagy L.G."/>
            <person name="Martin F.M."/>
        </authorList>
    </citation>
    <scope>NUCLEOTIDE SEQUENCE</scope>
    <source>
        <strain evidence="6">UH-Tt-Lm1</strain>
    </source>
</reference>
<dbReference type="InterPro" id="IPR007484">
    <property type="entry name" value="Peptidase_M28"/>
</dbReference>
<dbReference type="Pfam" id="PF04389">
    <property type="entry name" value="Peptidase_M28"/>
    <property type="match status" value="1"/>
</dbReference>
<reference evidence="6" key="1">
    <citation type="journal article" date="2020" name="Nat. Commun.">
        <title>Large-scale genome sequencing of mycorrhizal fungi provides insights into the early evolution of symbiotic traits.</title>
        <authorList>
            <person name="Miyauchi S."/>
            <person name="Kiss E."/>
            <person name="Kuo A."/>
            <person name="Drula E."/>
            <person name="Kohler A."/>
            <person name="Sanchez-Garcia M."/>
            <person name="Morin E."/>
            <person name="Andreopoulos B."/>
            <person name="Barry K.W."/>
            <person name="Bonito G."/>
            <person name="Buee M."/>
            <person name="Carver A."/>
            <person name="Chen C."/>
            <person name="Cichocki N."/>
            <person name="Clum A."/>
            <person name="Culley D."/>
            <person name="Crous P.W."/>
            <person name="Fauchery L."/>
            <person name="Girlanda M."/>
            <person name="Hayes R.D."/>
            <person name="Keri Z."/>
            <person name="LaButti K."/>
            <person name="Lipzen A."/>
            <person name="Lombard V."/>
            <person name="Magnuson J."/>
            <person name="Maillard F."/>
            <person name="Murat C."/>
            <person name="Nolan M."/>
            <person name="Ohm R.A."/>
            <person name="Pangilinan J."/>
            <person name="Pereira M.F."/>
            <person name="Perotto S."/>
            <person name="Peter M."/>
            <person name="Pfister S."/>
            <person name="Riley R."/>
            <person name="Sitrit Y."/>
            <person name="Stielow J.B."/>
            <person name="Szollosi G."/>
            <person name="Zifcakova L."/>
            <person name="Stursova M."/>
            <person name="Spatafora J.W."/>
            <person name="Tedersoo L."/>
            <person name="Vaario L.M."/>
            <person name="Yamada A."/>
            <person name="Yan M."/>
            <person name="Wang P."/>
            <person name="Xu J."/>
            <person name="Bruns T."/>
            <person name="Baldrian P."/>
            <person name="Vilgalys R."/>
            <person name="Dunand C."/>
            <person name="Henrissat B."/>
            <person name="Grigoriev I.V."/>
            <person name="Hibbett D."/>
            <person name="Nagy L.G."/>
            <person name="Martin F.M."/>
        </authorList>
    </citation>
    <scope>NUCLEOTIDE SEQUENCE</scope>
    <source>
        <strain evidence="6">UH-Tt-Lm1</strain>
    </source>
</reference>
<dbReference type="CDD" id="cd02121">
    <property type="entry name" value="PA_GCPII_like"/>
    <property type="match status" value="1"/>
</dbReference>
<dbReference type="GO" id="GO:0004180">
    <property type="term" value="F:carboxypeptidase activity"/>
    <property type="evidence" value="ECO:0007669"/>
    <property type="project" value="TreeGrafter"/>
</dbReference>